<organism evidence="1 2">
    <name type="scientific">Williamsoniiplasma luminosum</name>
    <dbReference type="NCBI Taxonomy" id="214888"/>
    <lineage>
        <taxon>Bacteria</taxon>
        <taxon>Bacillati</taxon>
        <taxon>Mycoplasmatota</taxon>
        <taxon>Mollicutes</taxon>
        <taxon>Entomoplasmatales</taxon>
        <taxon>Williamsoniiplasma</taxon>
    </lineage>
</organism>
<sequence>MKKILMLLGNFTICATLPVTVVACGVKMPNNQIDIEQIPNIQLNLIDLDNLKSDTIIAKFLEENQINEALKTLKARDLEAEILEDGRQTKIVVQKGTKHFKGSVIAVCATKKNIIELEGLSQEIGSLNNNDATTIKTAFLAKNQLLKMQPNDLEVIETTGLTAKIRVKPNARTYQGEILVNFVLKTNIKTVLIKTLNGLNDENIETIKTAFLVANPSLNLRPEDLEIQIKDGGKATITILPSSITYHDQVDVFYTIKNMIRSSNTIFNLGSLIDAEIDTIKTAFLAKNPSLNLRSEDLEIQIKDGGKATITILPSSLIHQGKVEVIYTIKTNNAQWNGVLGPLDNNFESAIKTAFLIENPSLNLRQEDLEVSETNSQSAKIKIKSNVATHQGEVIVSFSIKPNINIATSKALGGLNNKEQDTIKTIFIDKNQNLDLKSEDLEVIAITDFGATISVLPSSSTHQGSVNVSFSLKANIDTANTVLGMLNDNNEATIKNNFIAKNQNLDLKSLDLEVNDIENNGATIRVKNTSSTHQGSVNVSYSLKANIDTANTVLGMLNDNNEATIKTKFIEKNPTLGLSSNQLEVSAASSQSAKIKSNVATHQGEVVVSFSIKPDIDTTNTITHLGAINDNSSDMIKSIFLQMNSQFTSLAKEDLELVGTPDNVKSRIRIKNTSLTHQGQVDVSYTIKPNINTGVLNLGSLNNQAESTIRSIFLEKNSFVGLTGEHLEISAINNEGATIKVKTNAPTHQGQVDVTYSIKPAINALTLNLGALNNNAEAIKEALIAQNPLVFAGLTINDLEFVGTPLEGSATIKIKDSFPTHQGQYDVTYTIKPSLVVTTTNLGALDNRDESTIKFLFLNKNSITTLTEDDLIVSHITNHKAKIKVRPDFATLQGSADVQFENNQLFLDGRMLERTIDNALESRTFATKDDAEIAIQEALPVFWKDRLNIKIWCLAPLPGVIRTGYILELKASNSLFKVIPSTVDMVVSETHWFINGWYSSAA</sequence>
<dbReference type="AlphaFoldDB" id="A0A2S0NK62"/>
<name>A0A2S0NK62_9MOLU</name>
<accession>A0A2S0NK62</accession>
<protein>
    <recommendedName>
        <fullName evidence="3">Lipoprotein</fullName>
    </recommendedName>
</protein>
<reference evidence="2" key="1">
    <citation type="submission" date="2018-02" db="EMBL/GenBank/DDBJ databases">
        <title>Firefly genomes illuminate parallel origins of bioluminescence in beetles.</title>
        <authorList>
            <person name="Fallon T.R."/>
            <person name="Lower S.E.S."/>
            <person name="Behringer M."/>
            <person name="Weng J.-K."/>
        </authorList>
    </citation>
    <scope>NUCLEOTIDE SEQUENCE [LARGE SCALE GENOMIC DNA]</scope>
</reference>
<dbReference type="RefSeq" id="WP_303662000.1">
    <property type="nucleotide sequence ID" value="NZ_CP027019.1"/>
</dbReference>
<gene>
    <name evidence="1" type="ORF">C5T88_02380</name>
</gene>
<proteinExistence type="predicted"/>
<dbReference type="Proteomes" id="UP000239250">
    <property type="component" value="Chromosome"/>
</dbReference>
<evidence type="ECO:0000313" key="1">
    <source>
        <dbReference type="EMBL" id="AVP49410.1"/>
    </source>
</evidence>
<dbReference type="EMBL" id="CP027019">
    <property type="protein sequence ID" value="AVP49410.1"/>
    <property type="molecule type" value="Genomic_DNA"/>
</dbReference>
<dbReference type="PROSITE" id="PS51257">
    <property type="entry name" value="PROKAR_LIPOPROTEIN"/>
    <property type="match status" value="1"/>
</dbReference>
<evidence type="ECO:0008006" key="3">
    <source>
        <dbReference type="Google" id="ProtNLM"/>
    </source>
</evidence>
<evidence type="ECO:0000313" key="2">
    <source>
        <dbReference type="Proteomes" id="UP000239250"/>
    </source>
</evidence>